<keyword evidence="3" id="KW-0342">GTP-binding</keyword>
<dbReference type="Pfam" id="PF00071">
    <property type="entry name" value="Ras"/>
    <property type="match status" value="1"/>
</dbReference>
<organism evidence="4 5">
    <name type="scientific">Dinoponera quadriceps</name>
    <name type="common">South American ant</name>
    <dbReference type="NCBI Taxonomy" id="609295"/>
    <lineage>
        <taxon>Eukaryota</taxon>
        <taxon>Metazoa</taxon>
        <taxon>Ecdysozoa</taxon>
        <taxon>Arthropoda</taxon>
        <taxon>Hexapoda</taxon>
        <taxon>Insecta</taxon>
        <taxon>Pterygota</taxon>
        <taxon>Neoptera</taxon>
        <taxon>Endopterygota</taxon>
        <taxon>Hymenoptera</taxon>
        <taxon>Apocrita</taxon>
        <taxon>Aculeata</taxon>
        <taxon>Formicoidea</taxon>
        <taxon>Formicidae</taxon>
        <taxon>Ponerinae</taxon>
        <taxon>Ponerini</taxon>
        <taxon>Dinoponera</taxon>
    </lineage>
</organism>
<comment type="similarity">
    <text evidence="1">Belongs to the small GTPase superfamily. Rab family.</text>
</comment>
<accession>A0A6P3XW66</accession>
<evidence type="ECO:0000313" key="5">
    <source>
        <dbReference type="RefSeq" id="XP_014482795.1"/>
    </source>
</evidence>
<keyword evidence="2" id="KW-0547">Nucleotide-binding</keyword>
<dbReference type="SUPFAM" id="SSF52540">
    <property type="entry name" value="P-loop containing nucleoside triphosphate hydrolases"/>
    <property type="match status" value="1"/>
</dbReference>
<protein>
    <submittedName>
        <fullName evidence="5">Ras-related protein Rab-9B-like</fullName>
    </submittedName>
</protein>
<name>A0A6P3XW66_DINQU</name>
<dbReference type="Gene3D" id="3.40.50.300">
    <property type="entry name" value="P-loop containing nucleotide triphosphate hydrolases"/>
    <property type="match status" value="1"/>
</dbReference>
<dbReference type="GO" id="GO:0005829">
    <property type="term" value="C:cytosol"/>
    <property type="evidence" value="ECO:0007669"/>
    <property type="project" value="GOC"/>
</dbReference>
<dbReference type="RefSeq" id="XP_014482795.1">
    <property type="nucleotide sequence ID" value="XM_014627309.1"/>
</dbReference>
<gene>
    <name evidence="5" type="primary">LOC106748613</name>
</gene>
<reference evidence="5" key="1">
    <citation type="submission" date="2025-08" db="UniProtKB">
        <authorList>
            <consortium name="RefSeq"/>
        </authorList>
    </citation>
    <scope>IDENTIFICATION</scope>
</reference>
<dbReference type="GO" id="GO:0005525">
    <property type="term" value="F:GTP binding"/>
    <property type="evidence" value="ECO:0007669"/>
    <property type="project" value="UniProtKB-KW"/>
</dbReference>
<evidence type="ECO:0000256" key="3">
    <source>
        <dbReference type="ARBA" id="ARBA00023134"/>
    </source>
</evidence>
<dbReference type="PROSITE" id="PS51419">
    <property type="entry name" value="RAB"/>
    <property type="match status" value="1"/>
</dbReference>
<dbReference type="PANTHER" id="PTHR47981:SF1">
    <property type="entry name" value="RE17845P"/>
    <property type="match status" value="1"/>
</dbReference>
<dbReference type="GO" id="GO:0042147">
    <property type="term" value="P:retrograde transport, endosome to Golgi"/>
    <property type="evidence" value="ECO:0007669"/>
    <property type="project" value="TreeGrafter"/>
</dbReference>
<dbReference type="PRINTS" id="PR00449">
    <property type="entry name" value="RASTRNSFRMNG"/>
</dbReference>
<dbReference type="GO" id="GO:0005770">
    <property type="term" value="C:late endosome"/>
    <property type="evidence" value="ECO:0007669"/>
    <property type="project" value="TreeGrafter"/>
</dbReference>
<keyword evidence="4" id="KW-1185">Reference proteome</keyword>
<evidence type="ECO:0000256" key="2">
    <source>
        <dbReference type="ARBA" id="ARBA00022741"/>
    </source>
</evidence>
<dbReference type="GeneID" id="106748613"/>
<dbReference type="SMART" id="SM00173">
    <property type="entry name" value="RAS"/>
    <property type="match status" value="1"/>
</dbReference>
<dbReference type="InterPro" id="IPR001806">
    <property type="entry name" value="Small_GTPase"/>
</dbReference>
<dbReference type="GO" id="GO:0045335">
    <property type="term" value="C:phagocytic vesicle"/>
    <property type="evidence" value="ECO:0007669"/>
    <property type="project" value="TreeGrafter"/>
</dbReference>
<sequence length="208" mass="23745">MSTLTIGSSYRLRDVEDPPSTLLKIVVLGDTEVEKSCLVKEPTGKGENGSSIHTIGMKILTRHIKKRNKKYTLQICKIIGKKTIQEIRVPKSCIGADICVLNYRVGDPISFAKLRMWRYIFNYRINIREAGNVPFVVIGDKSDTPDFTRHASTEEVGTWCRLMDIPYFETSAKEDNIQMILETVIDKSELHDNKFEDYKKSIVLPVFV</sequence>
<dbReference type="AlphaFoldDB" id="A0A6P3XW66"/>
<dbReference type="InterPro" id="IPR027417">
    <property type="entry name" value="P-loop_NTPase"/>
</dbReference>
<dbReference type="GO" id="GO:0005764">
    <property type="term" value="C:lysosome"/>
    <property type="evidence" value="ECO:0007669"/>
    <property type="project" value="TreeGrafter"/>
</dbReference>
<dbReference type="KEGG" id="dqu:106748613"/>
<evidence type="ECO:0000256" key="1">
    <source>
        <dbReference type="ARBA" id="ARBA00006270"/>
    </source>
</evidence>
<dbReference type="PANTHER" id="PTHR47981">
    <property type="entry name" value="RAB FAMILY"/>
    <property type="match status" value="1"/>
</dbReference>
<dbReference type="SMART" id="SM00175">
    <property type="entry name" value="RAB"/>
    <property type="match status" value="1"/>
</dbReference>
<dbReference type="GO" id="GO:0003924">
    <property type="term" value="F:GTPase activity"/>
    <property type="evidence" value="ECO:0007669"/>
    <property type="project" value="InterPro"/>
</dbReference>
<evidence type="ECO:0000313" key="4">
    <source>
        <dbReference type="Proteomes" id="UP000515204"/>
    </source>
</evidence>
<dbReference type="Proteomes" id="UP000515204">
    <property type="component" value="Unplaced"/>
</dbReference>
<proteinExistence type="inferred from homology"/>